<reference evidence="2" key="1">
    <citation type="journal article" date="2022" name="Mol. Ecol. Resour.">
        <title>The genomes of chicory, endive, great burdock and yacon provide insights into Asteraceae palaeo-polyploidization history and plant inulin production.</title>
        <authorList>
            <person name="Fan W."/>
            <person name="Wang S."/>
            <person name="Wang H."/>
            <person name="Wang A."/>
            <person name="Jiang F."/>
            <person name="Liu H."/>
            <person name="Zhao H."/>
            <person name="Xu D."/>
            <person name="Zhang Y."/>
        </authorList>
    </citation>
    <scope>NUCLEOTIDE SEQUENCE [LARGE SCALE GENOMIC DNA]</scope>
    <source>
        <strain evidence="2">cv. Punajuju</strain>
    </source>
</reference>
<dbReference type="Proteomes" id="UP001055811">
    <property type="component" value="Linkage Group LG06"/>
</dbReference>
<reference evidence="1 2" key="2">
    <citation type="journal article" date="2022" name="Mol. Ecol. Resour.">
        <title>The genomes of chicory, endive, great burdock and yacon provide insights into Asteraceae paleo-polyploidization history and plant inulin production.</title>
        <authorList>
            <person name="Fan W."/>
            <person name="Wang S."/>
            <person name="Wang H."/>
            <person name="Wang A."/>
            <person name="Jiang F."/>
            <person name="Liu H."/>
            <person name="Zhao H."/>
            <person name="Xu D."/>
            <person name="Zhang Y."/>
        </authorList>
    </citation>
    <scope>NUCLEOTIDE SEQUENCE [LARGE SCALE GENOMIC DNA]</scope>
    <source>
        <strain evidence="2">cv. Punajuju</strain>
        <tissue evidence="1">Leaves</tissue>
    </source>
</reference>
<name>A0ACB9BR36_CICIN</name>
<gene>
    <name evidence="1" type="ORF">L2E82_36298</name>
</gene>
<accession>A0ACB9BR36</accession>
<comment type="caution">
    <text evidence="1">The sequence shown here is derived from an EMBL/GenBank/DDBJ whole genome shotgun (WGS) entry which is preliminary data.</text>
</comment>
<protein>
    <submittedName>
        <fullName evidence="1">Uncharacterized protein</fullName>
    </submittedName>
</protein>
<evidence type="ECO:0000313" key="2">
    <source>
        <dbReference type="Proteomes" id="UP001055811"/>
    </source>
</evidence>
<keyword evidence="2" id="KW-1185">Reference proteome</keyword>
<evidence type="ECO:0000313" key="1">
    <source>
        <dbReference type="EMBL" id="KAI3724517.1"/>
    </source>
</evidence>
<proteinExistence type="predicted"/>
<sequence>MESVLVPQQSFSNLKVLDVSKCANLKYLFTAPMASGLMKLERLTVSQCPVLEVLAHSENGEAGVIKFLELKFLSLKNLPVLVGLCNTVNVIELPELVELELEGLPHFSSIYPENTCATSSMSSNKSAIQPFFNKEVLIPKLEILRITKMDKLPRDYRGVW</sequence>
<organism evidence="1 2">
    <name type="scientific">Cichorium intybus</name>
    <name type="common">Chicory</name>
    <dbReference type="NCBI Taxonomy" id="13427"/>
    <lineage>
        <taxon>Eukaryota</taxon>
        <taxon>Viridiplantae</taxon>
        <taxon>Streptophyta</taxon>
        <taxon>Embryophyta</taxon>
        <taxon>Tracheophyta</taxon>
        <taxon>Spermatophyta</taxon>
        <taxon>Magnoliopsida</taxon>
        <taxon>eudicotyledons</taxon>
        <taxon>Gunneridae</taxon>
        <taxon>Pentapetalae</taxon>
        <taxon>asterids</taxon>
        <taxon>campanulids</taxon>
        <taxon>Asterales</taxon>
        <taxon>Asteraceae</taxon>
        <taxon>Cichorioideae</taxon>
        <taxon>Cichorieae</taxon>
        <taxon>Cichoriinae</taxon>
        <taxon>Cichorium</taxon>
    </lineage>
</organism>
<dbReference type="EMBL" id="CM042014">
    <property type="protein sequence ID" value="KAI3724517.1"/>
    <property type="molecule type" value="Genomic_DNA"/>
</dbReference>